<comment type="subcellular location">
    <subcellularLocation>
        <location evidence="8">Cytoplasm</location>
    </subcellularLocation>
</comment>
<evidence type="ECO:0000256" key="4">
    <source>
        <dbReference type="ARBA" id="ARBA00023244"/>
    </source>
</evidence>
<dbReference type="RefSeq" id="WP_089374237.1">
    <property type="nucleotide sequence ID" value="NZ_FZOA01000001.1"/>
</dbReference>
<evidence type="ECO:0000256" key="1">
    <source>
        <dbReference type="ARBA" id="ARBA00005121"/>
    </source>
</evidence>
<dbReference type="GO" id="GO:0005737">
    <property type="term" value="C:cytoplasm"/>
    <property type="evidence" value="ECO:0007669"/>
    <property type="project" value="UniProtKB-SubCell"/>
</dbReference>
<dbReference type="GO" id="GO:0006779">
    <property type="term" value="P:porphyrin-containing compound biosynthetic process"/>
    <property type="evidence" value="ECO:0007669"/>
    <property type="project" value="UniProtKB-UniRule"/>
</dbReference>
<dbReference type="InterPro" id="IPR027417">
    <property type="entry name" value="P-loop_NTPase"/>
</dbReference>
<proteinExistence type="inferred from homology"/>
<dbReference type="PIRSF" id="PIRSF015617">
    <property type="entry name" value="Adensltrnsf_CobA"/>
    <property type="match status" value="1"/>
</dbReference>
<keyword evidence="8" id="KW-0547">Nucleotide-binding</keyword>
<dbReference type="Pfam" id="PF02572">
    <property type="entry name" value="CobA_CobO_BtuR"/>
    <property type="match status" value="1"/>
</dbReference>
<dbReference type="PANTHER" id="PTHR46638">
    <property type="entry name" value="CORRINOID ADENOSYLTRANSFERASE"/>
    <property type="match status" value="1"/>
</dbReference>
<protein>
    <recommendedName>
        <fullName evidence="3 8">Corrinoid adenosyltransferase</fullName>
        <ecNumber evidence="3 8">2.5.1.17</ecNumber>
    </recommendedName>
    <alternativeName>
        <fullName evidence="8">Cob(II)alamin adenosyltransferase</fullName>
    </alternativeName>
    <alternativeName>
        <fullName evidence="8">Cob(II)yrinic acid a,c-diamide adenosyltransferase</fullName>
    </alternativeName>
</protein>
<dbReference type="OrthoDB" id="9810309at2"/>
<keyword evidence="4 8" id="KW-0627">Porphyrin biosynthesis</keyword>
<dbReference type="SUPFAM" id="SSF52540">
    <property type="entry name" value="P-loop containing nucleoside triphosphate hydrolases"/>
    <property type="match status" value="1"/>
</dbReference>
<evidence type="ECO:0000313" key="11">
    <source>
        <dbReference type="Proteomes" id="UP000198305"/>
    </source>
</evidence>
<evidence type="ECO:0000256" key="8">
    <source>
        <dbReference type="PIRNR" id="PIRNR015617"/>
    </source>
</evidence>
<dbReference type="Proteomes" id="UP000198305">
    <property type="component" value="Unassembled WGS sequence"/>
</dbReference>
<comment type="pathway">
    <text evidence="1 8">Cofactor biosynthesis; adenosylcobalamin biosynthesis; adenosylcobalamin from cob(II)yrinate a,c-diamide: step 2/7.</text>
</comment>
<dbReference type="GO" id="GO:0008817">
    <property type="term" value="F:corrinoid adenosyltransferase activity"/>
    <property type="evidence" value="ECO:0007669"/>
    <property type="project" value="UniProtKB-UniRule"/>
</dbReference>
<dbReference type="CDD" id="cd00561">
    <property type="entry name" value="CobA_ACA"/>
    <property type="match status" value="1"/>
</dbReference>
<keyword evidence="8" id="KW-0963">Cytoplasm</keyword>
<dbReference type="GO" id="GO:0005524">
    <property type="term" value="F:ATP binding"/>
    <property type="evidence" value="ECO:0007669"/>
    <property type="project" value="UniProtKB-UniRule"/>
</dbReference>
<keyword evidence="8 10" id="KW-0808">Transferase</keyword>
<dbReference type="Gene3D" id="3.40.50.300">
    <property type="entry name" value="P-loop containing nucleotide triphosphate hydrolases"/>
    <property type="match status" value="1"/>
</dbReference>
<dbReference type="UniPathway" id="UPA00148">
    <property type="reaction ID" value="UER00233"/>
</dbReference>
<dbReference type="AlphaFoldDB" id="A0A238XPT8"/>
<evidence type="ECO:0000256" key="2">
    <source>
        <dbReference type="ARBA" id="ARBA00007487"/>
    </source>
</evidence>
<comment type="function">
    <text evidence="5 8">Required for both de novo synthesis of the corrin ring for the assimilation of exogenous corrinoids. Participates in the adenosylation of a variety of incomplete and complete corrinoids.</text>
</comment>
<dbReference type="Pfam" id="PF12557">
    <property type="entry name" value="Co_AT_N"/>
    <property type="match status" value="1"/>
</dbReference>
<evidence type="ECO:0000256" key="6">
    <source>
        <dbReference type="ARBA" id="ARBA00048555"/>
    </source>
</evidence>
<gene>
    <name evidence="10" type="ORF">SAMN05192560_0057</name>
</gene>
<comment type="similarity">
    <text evidence="2 8">Belongs to the Cob(I)alamin adenosyltransferase family.</text>
</comment>
<comment type="catalytic activity">
    <reaction evidence="7 8">
        <text>2 cob(II)alamin + reduced [electron-transfer flavoprotein] + 2 ATP = 2 adenosylcob(III)alamin + 2 triphosphate + oxidized [electron-transfer flavoprotein] + 3 H(+)</text>
        <dbReference type="Rhea" id="RHEA:28671"/>
        <dbReference type="Rhea" id="RHEA-COMP:10685"/>
        <dbReference type="Rhea" id="RHEA-COMP:10686"/>
        <dbReference type="ChEBI" id="CHEBI:15378"/>
        <dbReference type="ChEBI" id="CHEBI:16304"/>
        <dbReference type="ChEBI" id="CHEBI:18036"/>
        <dbReference type="ChEBI" id="CHEBI:18408"/>
        <dbReference type="ChEBI" id="CHEBI:30616"/>
        <dbReference type="ChEBI" id="CHEBI:57692"/>
        <dbReference type="ChEBI" id="CHEBI:58307"/>
        <dbReference type="EC" id="2.5.1.17"/>
    </reaction>
</comment>
<dbReference type="GO" id="GO:0009236">
    <property type="term" value="P:cobalamin biosynthetic process"/>
    <property type="evidence" value="ECO:0007669"/>
    <property type="project" value="UniProtKB-UniRule"/>
</dbReference>
<evidence type="ECO:0000256" key="7">
    <source>
        <dbReference type="ARBA" id="ARBA00048692"/>
    </source>
</evidence>
<evidence type="ECO:0000313" key="10">
    <source>
        <dbReference type="EMBL" id="SNR60354.1"/>
    </source>
</evidence>
<evidence type="ECO:0000259" key="9">
    <source>
        <dbReference type="Pfam" id="PF12557"/>
    </source>
</evidence>
<dbReference type="PANTHER" id="PTHR46638:SF1">
    <property type="entry name" value="CORRINOID ADENOSYLTRANSFERASE"/>
    <property type="match status" value="1"/>
</dbReference>
<dbReference type="EC" id="2.5.1.17" evidence="3 8"/>
<keyword evidence="8" id="KW-0067">ATP-binding</keyword>
<name>A0A238XPT8_9PROT</name>
<dbReference type="NCBIfam" id="TIGR00708">
    <property type="entry name" value="cobA"/>
    <property type="match status" value="1"/>
</dbReference>
<dbReference type="NCBIfam" id="NF004637">
    <property type="entry name" value="PRK05986.1"/>
    <property type="match status" value="1"/>
</dbReference>
<dbReference type="InterPro" id="IPR025826">
    <property type="entry name" value="Co_AT_N_dom"/>
</dbReference>
<accession>A0A238XPT8</accession>
<comment type="catalytic activity">
    <reaction evidence="6 8">
        <text>2 cob(II)yrinate a,c diamide + reduced [electron-transfer flavoprotein] + 2 ATP = 2 adenosylcob(III)yrinate a,c-diamide + 2 triphosphate + oxidized [electron-transfer flavoprotein] + 3 H(+)</text>
        <dbReference type="Rhea" id="RHEA:11528"/>
        <dbReference type="Rhea" id="RHEA-COMP:10685"/>
        <dbReference type="Rhea" id="RHEA-COMP:10686"/>
        <dbReference type="ChEBI" id="CHEBI:15378"/>
        <dbReference type="ChEBI" id="CHEBI:18036"/>
        <dbReference type="ChEBI" id="CHEBI:30616"/>
        <dbReference type="ChEBI" id="CHEBI:57692"/>
        <dbReference type="ChEBI" id="CHEBI:58307"/>
        <dbReference type="ChEBI" id="CHEBI:58503"/>
        <dbReference type="ChEBI" id="CHEBI:58537"/>
        <dbReference type="EC" id="2.5.1.17"/>
    </reaction>
</comment>
<dbReference type="InterPro" id="IPR003724">
    <property type="entry name" value="CblAdoTrfase_CobA"/>
</dbReference>
<organism evidence="10 11">
    <name type="scientific">Methylobacillus rhizosphaerae</name>
    <dbReference type="NCBI Taxonomy" id="551994"/>
    <lineage>
        <taxon>Bacteria</taxon>
        <taxon>Pseudomonadati</taxon>
        <taxon>Pseudomonadota</taxon>
        <taxon>Betaproteobacteria</taxon>
        <taxon>Nitrosomonadales</taxon>
        <taxon>Methylophilaceae</taxon>
        <taxon>Methylobacillus</taxon>
    </lineage>
</organism>
<dbReference type="EMBL" id="FZOA01000001">
    <property type="protein sequence ID" value="SNR60354.1"/>
    <property type="molecule type" value="Genomic_DNA"/>
</dbReference>
<keyword evidence="11" id="KW-1185">Reference proteome</keyword>
<feature type="domain" description="Cob(I)alamin adenosyltransferase N-terminal" evidence="9">
    <location>
        <begin position="1"/>
        <end position="28"/>
    </location>
</feature>
<keyword evidence="8" id="KW-0169">Cobalamin biosynthesis</keyword>
<reference evidence="11" key="1">
    <citation type="submission" date="2017-06" db="EMBL/GenBank/DDBJ databases">
        <authorList>
            <person name="Varghese N."/>
            <person name="Submissions S."/>
        </authorList>
    </citation>
    <scope>NUCLEOTIDE SEQUENCE [LARGE SCALE GENOMIC DNA]</scope>
    <source>
        <strain evidence="11">Ca-68</strain>
    </source>
</reference>
<evidence type="ECO:0000256" key="5">
    <source>
        <dbReference type="ARBA" id="ARBA00024929"/>
    </source>
</evidence>
<sequence>MTDQKTPDLNQRHANRMARKKTIVDAKIEAARIERGLFLVNTGNGKGKSTAAFGLLARALGHGMKAVVVQFVKGRSDTGEEAFFRNQPNVTWHVMGEGFTWETQDRDRDIAAAQQGWQAAQAALKDESVGVVILDELNIVLKYHYLDLQEVLTDIAARPAMQHVVVTGRAAQPELVEQADTVTDMTMVKHAFKNGVQAMSGIEW</sequence>
<evidence type="ECO:0000256" key="3">
    <source>
        <dbReference type="ARBA" id="ARBA00012454"/>
    </source>
</evidence>